<keyword evidence="3" id="KW-1185">Reference proteome</keyword>
<evidence type="ECO:0000313" key="2">
    <source>
        <dbReference type="EMBL" id="KAJ1970816.1"/>
    </source>
</evidence>
<dbReference type="AlphaFoldDB" id="A0A9W8EA89"/>
<evidence type="ECO:0000313" key="3">
    <source>
        <dbReference type="Proteomes" id="UP001151582"/>
    </source>
</evidence>
<feature type="signal peptide" evidence="1">
    <location>
        <begin position="1"/>
        <end position="19"/>
    </location>
</feature>
<dbReference type="EMBL" id="JANBQB010001614">
    <property type="protein sequence ID" value="KAJ1970816.1"/>
    <property type="molecule type" value="Genomic_DNA"/>
</dbReference>
<sequence length="89" mass="9613">MQTVLTLALLSLCLAGSSAAERQVTLDETVDITLASLQGPKAASWGTNSLWWVPGLANSAERIKAPAKVLEEKEDAFHRQQVLAGRRLI</sequence>
<evidence type="ECO:0000256" key="1">
    <source>
        <dbReference type="SAM" id="SignalP"/>
    </source>
</evidence>
<feature type="chain" id="PRO_5040992699" evidence="1">
    <location>
        <begin position="20"/>
        <end position="89"/>
    </location>
</feature>
<proteinExistence type="predicted"/>
<protein>
    <submittedName>
        <fullName evidence="2">Uncharacterized protein</fullName>
    </submittedName>
</protein>
<dbReference type="Proteomes" id="UP001151582">
    <property type="component" value="Unassembled WGS sequence"/>
</dbReference>
<comment type="caution">
    <text evidence="2">The sequence shown here is derived from an EMBL/GenBank/DDBJ whole genome shotgun (WGS) entry which is preliminary data.</text>
</comment>
<accession>A0A9W8EA89</accession>
<keyword evidence="1" id="KW-0732">Signal</keyword>
<gene>
    <name evidence="2" type="ORF">H4R34_005943</name>
</gene>
<feature type="non-terminal residue" evidence="2">
    <location>
        <position position="89"/>
    </location>
</feature>
<reference evidence="2" key="1">
    <citation type="submission" date="2022-07" db="EMBL/GenBank/DDBJ databases">
        <title>Phylogenomic reconstructions and comparative analyses of Kickxellomycotina fungi.</title>
        <authorList>
            <person name="Reynolds N.K."/>
            <person name="Stajich J.E."/>
            <person name="Barry K."/>
            <person name="Grigoriev I.V."/>
            <person name="Crous P."/>
            <person name="Smith M.E."/>
        </authorList>
    </citation>
    <scope>NUCLEOTIDE SEQUENCE</scope>
    <source>
        <strain evidence="2">RSA 567</strain>
    </source>
</reference>
<organism evidence="2 3">
    <name type="scientific">Dimargaris verticillata</name>
    <dbReference type="NCBI Taxonomy" id="2761393"/>
    <lineage>
        <taxon>Eukaryota</taxon>
        <taxon>Fungi</taxon>
        <taxon>Fungi incertae sedis</taxon>
        <taxon>Zoopagomycota</taxon>
        <taxon>Kickxellomycotina</taxon>
        <taxon>Dimargaritomycetes</taxon>
        <taxon>Dimargaritales</taxon>
        <taxon>Dimargaritaceae</taxon>
        <taxon>Dimargaris</taxon>
    </lineage>
</organism>
<name>A0A9W8EA89_9FUNG</name>